<dbReference type="SUPFAM" id="SSF53335">
    <property type="entry name" value="S-adenosyl-L-methionine-dependent methyltransferases"/>
    <property type="match status" value="1"/>
</dbReference>
<comment type="caution">
    <text evidence="5">Lacks conserved residue(s) required for the propagation of feature annotation.</text>
</comment>
<dbReference type="GO" id="GO:0008168">
    <property type="term" value="F:methyltransferase activity"/>
    <property type="evidence" value="ECO:0007669"/>
    <property type="project" value="UniProtKB-KW"/>
</dbReference>
<gene>
    <name evidence="7" type="ORF">MUB52_02335</name>
</gene>
<reference evidence="7 8" key="1">
    <citation type="submission" date="2022-04" db="EMBL/GenBank/DDBJ databases">
        <title>Roseobacter sp. WL0113 is a bacterium isolated from neritic sediment.</title>
        <authorList>
            <person name="Wang L."/>
            <person name="He W."/>
            <person name="Zhang D.-F."/>
        </authorList>
    </citation>
    <scope>NUCLEOTIDE SEQUENCE [LARGE SCALE GENOMIC DNA]</scope>
    <source>
        <strain evidence="7 8">WL0113</strain>
    </source>
</reference>
<accession>A0ABT3B9M8</accession>
<dbReference type="InterPro" id="IPR023267">
    <property type="entry name" value="RCMT"/>
</dbReference>
<feature type="binding site" evidence="5">
    <location>
        <position position="261"/>
    </location>
    <ligand>
        <name>S-adenosyl-L-methionine</name>
        <dbReference type="ChEBI" id="CHEBI:59789"/>
    </ligand>
</feature>
<evidence type="ECO:0000256" key="3">
    <source>
        <dbReference type="ARBA" id="ARBA00022691"/>
    </source>
</evidence>
<feature type="domain" description="SAM-dependent MTase RsmB/NOP-type" evidence="6">
    <location>
        <begin position="132"/>
        <end position="422"/>
    </location>
</feature>
<dbReference type="PANTHER" id="PTHR22807:SF61">
    <property type="entry name" value="NOL1_NOP2_SUN FAMILY PROTEIN _ ANTITERMINATION NUSB DOMAIN-CONTAINING PROTEIN"/>
    <property type="match status" value="1"/>
</dbReference>
<dbReference type="InterPro" id="IPR029063">
    <property type="entry name" value="SAM-dependent_MTases_sf"/>
</dbReference>
<evidence type="ECO:0000313" key="7">
    <source>
        <dbReference type="EMBL" id="MCV3270255.1"/>
    </source>
</evidence>
<feature type="binding site" evidence="5">
    <location>
        <begin position="240"/>
        <end position="246"/>
    </location>
    <ligand>
        <name>S-adenosyl-L-methionine</name>
        <dbReference type="ChEBI" id="CHEBI:59789"/>
    </ligand>
</feature>
<keyword evidence="8" id="KW-1185">Reference proteome</keyword>
<dbReference type="Proteomes" id="UP001208690">
    <property type="component" value="Unassembled WGS sequence"/>
</dbReference>
<dbReference type="EMBL" id="JALIEB010000001">
    <property type="protein sequence ID" value="MCV3270255.1"/>
    <property type="molecule type" value="Genomic_DNA"/>
</dbReference>
<evidence type="ECO:0000256" key="5">
    <source>
        <dbReference type="PROSITE-ProRule" id="PRU01023"/>
    </source>
</evidence>
<feature type="active site" description="Nucleophile" evidence="5">
    <location>
        <position position="354"/>
    </location>
</feature>
<dbReference type="InterPro" id="IPR001678">
    <property type="entry name" value="MeTrfase_RsmB-F_NOP2_dom"/>
</dbReference>
<dbReference type="Gene3D" id="1.10.940.10">
    <property type="entry name" value="NusB-like"/>
    <property type="match status" value="1"/>
</dbReference>
<evidence type="ECO:0000256" key="2">
    <source>
        <dbReference type="ARBA" id="ARBA00022679"/>
    </source>
</evidence>
<comment type="similarity">
    <text evidence="5">Belongs to the class I-like SAM-binding methyltransferase superfamily. RsmB/NOP family.</text>
</comment>
<dbReference type="PRINTS" id="PR02008">
    <property type="entry name" value="RCMTFAMILY"/>
</dbReference>
<name>A0ABT3B9M8_9RHOB</name>
<comment type="caution">
    <text evidence="7">The sequence shown here is derived from an EMBL/GenBank/DDBJ whole genome shotgun (WGS) entry which is preliminary data.</text>
</comment>
<organism evidence="7 8">
    <name type="scientific">Roseobacter sinensis</name>
    <dbReference type="NCBI Taxonomy" id="2931391"/>
    <lineage>
        <taxon>Bacteria</taxon>
        <taxon>Pseudomonadati</taxon>
        <taxon>Pseudomonadota</taxon>
        <taxon>Alphaproteobacteria</taxon>
        <taxon>Rhodobacterales</taxon>
        <taxon>Roseobacteraceae</taxon>
        <taxon>Roseobacter</taxon>
    </lineage>
</organism>
<keyword evidence="4 5" id="KW-0694">RNA-binding</keyword>
<proteinExistence type="inferred from homology"/>
<dbReference type="PANTHER" id="PTHR22807">
    <property type="entry name" value="NOP2 YEAST -RELATED NOL1/NOP2/FMU SUN DOMAIN-CONTAINING"/>
    <property type="match status" value="1"/>
</dbReference>
<evidence type="ECO:0000256" key="4">
    <source>
        <dbReference type="ARBA" id="ARBA00022884"/>
    </source>
</evidence>
<keyword evidence="2 5" id="KW-0808">Transferase</keyword>
<evidence type="ECO:0000256" key="1">
    <source>
        <dbReference type="ARBA" id="ARBA00022603"/>
    </source>
</evidence>
<keyword evidence="1 5" id="KW-0489">Methyltransferase</keyword>
<dbReference type="InterPro" id="IPR006027">
    <property type="entry name" value="NusB_RsmB_TIM44"/>
</dbReference>
<keyword evidence="3 5" id="KW-0949">S-adenosyl-L-methionine</keyword>
<dbReference type="GO" id="GO:0032259">
    <property type="term" value="P:methylation"/>
    <property type="evidence" value="ECO:0007669"/>
    <property type="project" value="UniProtKB-KW"/>
</dbReference>
<dbReference type="InterPro" id="IPR049560">
    <property type="entry name" value="MeTrfase_RsmB-F_NOP2_cat"/>
</dbReference>
<sequence>MSDTGVPARRSAVYLLDQILGEGRLMSELVGAGALDRLAAEDRARAQRLAMDTLRGLERADRLLQRHLKKYPPLTVRNALRVGTVELCQEAAAHGVVNAMVELVARHKRFGHLKGLTNAVLRKIADEGPARWAMLRVPRLPKWLRRPLSEAWGAEAIAAIEAAQFAGAPLDLTAKTDAAAVAEMTGGVLLPTGSVRVRDAGQVSTMPGYASGDWWVQDAAAALPVRMLAPRPGEQVLDLCAAPGGKTMQLAAAGADVTAVDASEPRMARLSENLARTGLQARLVIEDARRHQGAYDAILLDAPCSATGTIRRHPDLPYAKDGSEFGALIALQAELIDHAWSVLKPGGRMVFCTCSLLPDEGEVQVEEALARHSDMQVVPGAREQPGVAAEWRSAEGGLRLRPDYWPDLGGMDGFYIACLRKSG</sequence>
<feature type="binding site" evidence="5">
    <location>
        <position position="301"/>
    </location>
    <ligand>
        <name>S-adenosyl-L-methionine</name>
        <dbReference type="ChEBI" id="CHEBI:59789"/>
    </ligand>
</feature>
<evidence type="ECO:0000259" key="6">
    <source>
        <dbReference type="PROSITE" id="PS51686"/>
    </source>
</evidence>
<dbReference type="SUPFAM" id="SSF48013">
    <property type="entry name" value="NusB-like"/>
    <property type="match status" value="1"/>
</dbReference>
<protein>
    <submittedName>
        <fullName evidence="7">16S rRNA methyltransferase</fullName>
    </submittedName>
</protein>
<evidence type="ECO:0000313" key="8">
    <source>
        <dbReference type="Proteomes" id="UP001208690"/>
    </source>
</evidence>
<dbReference type="CDD" id="cd02440">
    <property type="entry name" value="AdoMet_MTases"/>
    <property type="match status" value="1"/>
</dbReference>
<dbReference type="Gene3D" id="3.40.50.150">
    <property type="entry name" value="Vaccinia Virus protein VP39"/>
    <property type="match status" value="1"/>
</dbReference>
<dbReference type="RefSeq" id="WP_263842573.1">
    <property type="nucleotide sequence ID" value="NZ_JALIEB010000001.1"/>
</dbReference>
<dbReference type="Pfam" id="PF01189">
    <property type="entry name" value="Methyltr_RsmB-F"/>
    <property type="match status" value="1"/>
</dbReference>
<dbReference type="InterPro" id="IPR035926">
    <property type="entry name" value="NusB-like_sf"/>
</dbReference>
<dbReference type="Pfam" id="PF01029">
    <property type="entry name" value="NusB"/>
    <property type="match status" value="1"/>
</dbReference>
<dbReference type="PROSITE" id="PS51686">
    <property type="entry name" value="SAM_MT_RSMB_NOP"/>
    <property type="match status" value="1"/>
</dbReference>